<dbReference type="Proteomes" id="UP000683417">
    <property type="component" value="Unassembled WGS sequence"/>
</dbReference>
<name>A0A9W4D396_BLUGR</name>
<evidence type="ECO:0000313" key="3">
    <source>
        <dbReference type="Proteomes" id="UP000683417"/>
    </source>
</evidence>
<organism evidence="2 3">
    <name type="scientific">Blumeria graminis f. sp. triticale</name>
    <dbReference type="NCBI Taxonomy" id="1689686"/>
    <lineage>
        <taxon>Eukaryota</taxon>
        <taxon>Fungi</taxon>
        <taxon>Dikarya</taxon>
        <taxon>Ascomycota</taxon>
        <taxon>Pezizomycotina</taxon>
        <taxon>Leotiomycetes</taxon>
        <taxon>Erysiphales</taxon>
        <taxon>Erysiphaceae</taxon>
        <taxon>Blumeria</taxon>
    </lineage>
</organism>
<protein>
    <submittedName>
        <fullName evidence="2">BgTH12-05663</fullName>
    </submittedName>
</protein>
<feature type="region of interest" description="Disordered" evidence="1">
    <location>
        <begin position="1"/>
        <end position="21"/>
    </location>
</feature>
<evidence type="ECO:0000313" key="2">
    <source>
        <dbReference type="EMBL" id="CAD6503920.1"/>
    </source>
</evidence>
<dbReference type="AlphaFoldDB" id="A0A9W4D396"/>
<dbReference type="EMBL" id="CAJHIT010000008">
    <property type="protein sequence ID" value="CAD6503920.1"/>
    <property type="molecule type" value="Genomic_DNA"/>
</dbReference>
<reference evidence="2" key="1">
    <citation type="submission" date="2020-10" db="EMBL/GenBank/DDBJ databases">
        <authorList>
            <person name="Muller C M."/>
        </authorList>
    </citation>
    <scope>NUCLEOTIDE SEQUENCE</scope>
    <source>
        <strain evidence="2">THUN-12</strain>
    </source>
</reference>
<proteinExistence type="predicted"/>
<gene>
    <name evidence="2" type="ORF">BGTH12_LOCUS5278</name>
</gene>
<comment type="caution">
    <text evidence="2">The sequence shown here is derived from an EMBL/GenBank/DDBJ whole genome shotgun (WGS) entry which is preliminary data.</text>
</comment>
<accession>A0A9W4D396</accession>
<evidence type="ECO:0000256" key="1">
    <source>
        <dbReference type="SAM" id="MobiDB-lite"/>
    </source>
</evidence>
<sequence>MDIIAAYSMPQQEEYEDEEAAEPPAAFNQALNGLKHLLSLKEHELDANSMELTTLVRMGRSLQQQAELRRRQGILDSLFK</sequence>